<reference evidence="1 2" key="1">
    <citation type="journal article" date="2017" name="Int J Environ Stud">
        <title>Does the Miocene-Pliocene relict legume Oxytropis triphylla form nitrogen-fixing nodules with a combination of bacterial strains?</title>
        <authorList>
            <person name="Safronova V."/>
            <person name="Belimov A."/>
            <person name="Sazanova A."/>
            <person name="Kuznetsova I."/>
            <person name="Popova J."/>
            <person name="Andronov E."/>
            <person name="Verkhozina A."/>
            <person name="Tikhonovich I."/>
        </authorList>
    </citation>
    <scope>NUCLEOTIDE SEQUENCE [LARGE SCALE GENOMIC DNA]</scope>
    <source>
        <strain evidence="1 2">Tri-38</strain>
    </source>
</reference>
<sequence>MRASLLPVVTQDDVERLVKPILDRHKDLTLIGRHLVVRPVRHVLRFIRLGHSIFDDLFNVAAVVDLTFLRYSSWATNGKRSLYNNGWGPWNIFDPEEVERLRHTIEETLPELRRVNTIDDFVAYRSNEPPPHSFSFDFKLMAQIAIATGNLDEAIGLVDAAIAKGWVEHLPKYYEPLKKRDRVALVNFLRKQQAGSIETLGLTDYWQQEPFPLEVRK</sequence>
<gene>
    <name evidence="1" type="ORF">B5P45_24455</name>
</gene>
<evidence type="ECO:0000313" key="1">
    <source>
        <dbReference type="EMBL" id="PIO42186.1"/>
    </source>
</evidence>
<dbReference type="AlphaFoldDB" id="A0A2N9VRR8"/>
<evidence type="ECO:0008006" key="3">
    <source>
        <dbReference type="Google" id="ProtNLM"/>
    </source>
</evidence>
<dbReference type="EMBL" id="MZMT01000053">
    <property type="protein sequence ID" value="PIO42186.1"/>
    <property type="molecule type" value="Genomic_DNA"/>
</dbReference>
<comment type="caution">
    <text evidence="1">The sequence shown here is derived from an EMBL/GenBank/DDBJ whole genome shotgun (WGS) entry which is preliminary data.</text>
</comment>
<accession>A0A2N9VRR8</accession>
<proteinExistence type="predicted"/>
<organism evidence="1 2">
    <name type="scientific">Phyllobacterium zundukense</name>
    <dbReference type="NCBI Taxonomy" id="1867719"/>
    <lineage>
        <taxon>Bacteria</taxon>
        <taxon>Pseudomonadati</taxon>
        <taxon>Pseudomonadota</taxon>
        <taxon>Alphaproteobacteria</taxon>
        <taxon>Hyphomicrobiales</taxon>
        <taxon>Phyllobacteriaceae</taxon>
        <taxon>Phyllobacterium</taxon>
    </lineage>
</organism>
<name>A0A2N9VRR8_9HYPH</name>
<protein>
    <recommendedName>
        <fullName evidence="3">DUF4304 domain-containing protein</fullName>
    </recommendedName>
</protein>
<evidence type="ECO:0000313" key="2">
    <source>
        <dbReference type="Proteomes" id="UP000232163"/>
    </source>
</evidence>
<dbReference type="KEGG" id="pht:BLM14_13995"/>
<keyword evidence="2" id="KW-1185">Reference proteome</keyword>
<dbReference type="Proteomes" id="UP000232163">
    <property type="component" value="Unassembled WGS sequence"/>
</dbReference>